<organism evidence="2 3">
    <name type="scientific">Labilibaculum manganireducens</name>
    <dbReference type="NCBI Taxonomy" id="1940525"/>
    <lineage>
        <taxon>Bacteria</taxon>
        <taxon>Pseudomonadati</taxon>
        <taxon>Bacteroidota</taxon>
        <taxon>Bacteroidia</taxon>
        <taxon>Marinilabiliales</taxon>
        <taxon>Marinifilaceae</taxon>
        <taxon>Labilibaculum</taxon>
    </lineage>
</organism>
<name>A0A2N3IA87_9BACT</name>
<gene>
    <name evidence="2" type="ORF">BZG01_08620</name>
</gene>
<dbReference type="Proteomes" id="UP000233618">
    <property type="component" value="Unassembled WGS sequence"/>
</dbReference>
<dbReference type="PANTHER" id="PTHR36434:SF1">
    <property type="entry name" value="MEMBRANE PROTEASE YUGP-RELATED"/>
    <property type="match status" value="1"/>
</dbReference>
<keyword evidence="1" id="KW-0812">Transmembrane</keyword>
<feature type="transmembrane region" description="Helical" evidence="1">
    <location>
        <begin position="198"/>
        <end position="218"/>
    </location>
</feature>
<sequence length="226" mass="25131">MGGIWIIFIAFTLLSWLVSSQLKARFKRYSQIPAANGMTGREVVEQMLRDHGVRGVRIGSVDGQLSDHYNPENKTINLSKDVYHGRSIAAAAVAAHETGHAIQHAEAYAWLQMRSALVPIVSFSSNWIQWLLLAGIVMVNAFPQLLLTGIVLFAGTTLFSIITLPVEVDASRRALVWLKTSGITTYETQKSAFDALKWAAYTYFIAALSSLATLLYYVMIYMGRRN</sequence>
<evidence type="ECO:0000256" key="1">
    <source>
        <dbReference type="SAM" id="Phobius"/>
    </source>
</evidence>
<protein>
    <recommendedName>
        <fullName evidence="4">Zinc metallopeptidase</fullName>
    </recommendedName>
</protein>
<proteinExistence type="predicted"/>
<dbReference type="EMBL" id="MVDE01000010">
    <property type="protein sequence ID" value="PKQ67195.1"/>
    <property type="molecule type" value="Genomic_DNA"/>
</dbReference>
<dbReference type="Pfam" id="PF04298">
    <property type="entry name" value="Zn_peptidase_2"/>
    <property type="match status" value="1"/>
</dbReference>
<dbReference type="PANTHER" id="PTHR36434">
    <property type="entry name" value="MEMBRANE PROTEASE YUGP-RELATED"/>
    <property type="match status" value="1"/>
</dbReference>
<dbReference type="AlphaFoldDB" id="A0A2N3IA87"/>
<keyword evidence="1" id="KW-0472">Membrane</keyword>
<accession>A0A2N3IA87</accession>
<keyword evidence="3" id="KW-1185">Reference proteome</keyword>
<evidence type="ECO:0008006" key="4">
    <source>
        <dbReference type="Google" id="ProtNLM"/>
    </source>
</evidence>
<reference evidence="2 3" key="1">
    <citation type="journal article" date="2017" name="Front. Microbiol.">
        <title>Labilibaculum manganireducens gen. nov., sp. nov. and Labilibaculum filiforme sp. nov., Novel Bacteroidetes Isolated from Subsurface Sediments of the Baltic Sea.</title>
        <authorList>
            <person name="Vandieken V."/>
            <person name="Marshall I.P."/>
            <person name="Niemann H."/>
            <person name="Engelen B."/>
            <person name="Cypionka H."/>
        </authorList>
    </citation>
    <scope>NUCLEOTIDE SEQUENCE [LARGE SCALE GENOMIC DNA]</scope>
    <source>
        <strain evidence="2 3">59.10-2M</strain>
    </source>
</reference>
<feature type="transmembrane region" description="Helical" evidence="1">
    <location>
        <begin position="116"/>
        <end position="138"/>
    </location>
</feature>
<evidence type="ECO:0000313" key="2">
    <source>
        <dbReference type="EMBL" id="PKQ67195.1"/>
    </source>
</evidence>
<keyword evidence="1" id="KW-1133">Transmembrane helix</keyword>
<comment type="caution">
    <text evidence="2">The sequence shown here is derived from an EMBL/GenBank/DDBJ whole genome shotgun (WGS) entry which is preliminary data.</text>
</comment>
<feature type="transmembrane region" description="Helical" evidence="1">
    <location>
        <begin position="145"/>
        <end position="166"/>
    </location>
</feature>
<dbReference type="InterPro" id="IPR007395">
    <property type="entry name" value="Zn_peptidase_2"/>
</dbReference>
<evidence type="ECO:0000313" key="3">
    <source>
        <dbReference type="Proteomes" id="UP000233618"/>
    </source>
</evidence>